<organism evidence="1">
    <name type="scientific">Arundo donax</name>
    <name type="common">Giant reed</name>
    <name type="synonym">Donax arundinaceus</name>
    <dbReference type="NCBI Taxonomy" id="35708"/>
    <lineage>
        <taxon>Eukaryota</taxon>
        <taxon>Viridiplantae</taxon>
        <taxon>Streptophyta</taxon>
        <taxon>Embryophyta</taxon>
        <taxon>Tracheophyta</taxon>
        <taxon>Spermatophyta</taxon>
        <taxon>Magnoliopsida</taxon>
        <taxon>Liliopsida</taxon>
        <taxon>Poales</taxon>
        <taxon>Poaceae</taxon>
        <taxon>PACMAD clade</taxon>
        <taxon>Arundinoideae</taxon>
        <taxon>Arundineae</taxon>
        <taxon>Arundo</taxon>
    </lineage>
</organism>
<reference evidence="1" key="2">
    <citation type="journal article" date="2015" name="Data Brief">
        <title>Shoot transcriptome of the giant reed, Arundo donax.</title>
        <authorList>
            <person name="Barrero R.A."/>
            <person name="Guerrero F.D."/>
            <person name="Moolhuijzen P."/>
            <person name="Goolsby J.A."/>
            <person name="Tidwell J."/>
            <person name="Bellgard S.E."/>
            <person name="Bellgard M.I."/>
        </authorList>
    </citation>
    <scope>NUCLEOTIDE SEQUENCE</scope>
    <source>
        <tissue evidence="1">Shoot tissue taken approximately 20 cm above the soil surface</tissue>
    </source>
</reference>
<sequence>MLPDSASCTISLTICKHDTS</sequence>
<protein>
    <submittedName>
        <fullName evidence="1">Uncharacterized protein</fullName>
    </submittedName>
</protein>
<dbReference type="EMBL" id="GBRH01244867">
    <property type="protein sequence ID" value="JAD53028.1"/>
    <property type="molecule type" value="Transcribed_RNA"/>
</dbReference>
<accession>A0A0A9AT40</accession>
<evidence type="ECO:0000313" key="1">
    <source>
        <dbReference type="EMBL" id="JAD53028.1"/>
    </source>
</evidence>
<reference evidence="1" key="1">
    <citation type="submission" date="2014-09" db="EMBL/GenBank/DDBJ databases">
        <authorList>
            <person name="Magalhaes I.L.F."/>
            <person name="Oliveira U."/>
            <person name="Santos F.R."/>
            <person name="Vidigal T.H.D.A."/>
            <person name="Brescovit A.D."/>
            <person name="Santos A.J."/>
        </authorList>
    </citation>
    <scope>NUCLEOTIDE SEQUENCE</scope>
    <source>
        <tissue evidence="1">Shoot tissue taken approximately 20 cm above the soil surface</tissue>
    </source>
</reference>
<proteinExistence type="predicted"/>
<name>A0A0A9AT40_ARUDO</name>
<dbReference type="AlphaFoldDB" id="A0A0A9AT40"/>